<keyword evidence="6" id="KW-1185">Reference proteome</keyword>
<gene>
    <name evidence="5" type="ORF">JM946_20640</name>
</gene>
<name>A0ABS1X1M9_9GAMM</name>
<evidence type="ECO:0000259" key="4">
    <source>
        <dbReference type="PROSITE" id="PS50887"/>
    </source>
</evidence>
<comment type="catalytic activity">
    <reaction evidence="2">
        <text>2 GTP = 3',3'-c-di-GMP + 2 diphosphate</text>
        <dbReference type="Rhea" id="RHEA:24898"/>
        <dbReference type="ChEBI" id="CHEBI:33019"/>
        <dbReference type="ChEBI" id="CHEBI:37565"/>
        <dbReference type="ChEBI" id="CHEBI:58805"/>
        <dbReference type="EC" id="2.7.7.65"/>
    </reaction>
</comment>
<feature type="domain" description="GGDEF" evidence="4">
    <location>
        <begin position="327"/>
        <end position="457"/>
    </location>
</feature>
<reference evidence="5 6" key="1">
    <citation type="journal article" date="2021" name="Int. J. Syst. Evol. Microbiol.">
        <title>Steroidobacter gossypii sp. nov., isolated from soil of cotton cropping field.</title>
        <authorList>
            <person name="Huang R."/>
            <person name="Yang S."/>
            <person name="Zhen C."/>
            <person name="Liu W."/>
        </authorList>
    </citation>
    <scope>NUCLEOTIDE SEQUENCE [LARGE SCALE GENOMIC DNA]</scope>
    <source>
        <strain evidence="5 6">S1-65</strain>
    </source>
</reference>
<dbReference type="EC" id="2.7.7.65" evidence="1"/>
<dbReference type="InterPro" id="IPR000160">
    <property type="entry name" value="GGDEF_dom"/>
</dbReference>
<dbReference type="Pfam" id="PF20975">
    <property type="entry name" value="DGCcoil"/>
    <property type="match status" value="1"/>
</dbReference>
<dbReference type="NCBIfam" id="TIGR00254">
    <property type="entry name" value="GGDEF"/>
    <property type="match status" value="1"/>
</dbReference>
<evidence type="ECO:0000313" key="6">
    <source>
        <dbReference type="Proteomes" id="UP000661077"/>
    </source>
</evidence>
<feature type="coiled-coil region" evidence="3">
    <location>
        <begin position="237"/>
        <end position="296"/>
    </location>
</feature>
<dbReference type="PROSITE" id="PS50887">
    <property type="entry name" value="GGDEF"/>
    <property type="match status" value="1"/>
</dbReference>
<dbReference type="InterPro" id="IPR050469">
    <property type="entry name" value="Diguanylate_Cyclase"/>
</dbReference>
<dbReference type="SUPFAM" id="SSF55073">
    <property type="entry name" value="Nucleotide cyclase"/>
    <property type="match status" value="1"/>
</dbReference>
<protein>
    <recommendedName>
        <fullName evidence="1">diguanylate cyclase</fullName>
        <ecNumber evidence="1">2.7.7.65</ecNumber>
    </recommendedName>
</protein>
<evidence type="ECO:0000256" key="2">
    <source>
        <dbReference type="ARBA" id="ARBA00034247"/>
    </source>
</evidence>
<organism evidence="5 6">
    <name type="scientific">Steroidobacter gossypii</name>
    <dbReference type="NCBI Taxonomy" id="2805490"/>
    <lineage>
        <taxon>Bacteria</taxon>
        <taxon>Pseudomonadati</taxon>
        <taxon>Pseudomonadota</taxon>
        <taxon>Gammaproteobacteria</taxon>
        <taxon>Steroidobacterales</taxon>
        <taxon>Steroidobacteraceae</taxon>
        <taxon>Steroidobacter</taxon>
    </lineage>
</organism>
<dbReference type="RefSeq" id="WP_203169270.1">
    <property type="nucleotide sequence ID" value="NZ_JAEVLS010000005.1"/>
</dbReference>
<dbReference type="Proteomes" id="UP000661077">
    <property type="component" value="Unassembled WGS sequence"/>
</dbReference>
<comment type="caution">
    <text evidence="5">The sequence shown here is derived from an EMBL/GenBank/DDBJ whole genome shotgun (WGS) entry which is preliminary data.</text>
</comment>
<dbReference type="Pfam" id="PF00990">
    <property type="entry name" value="GGDEF"/>
    <property type="match status" value="1"/>
</dbReference>
<dbReference type="InterPro" id="IPR043128">
    <property type="entry name" value="Rev_trsase/Diguanyl_cyclase"/>
</dbReference>
<dbReference type="SMART" id="SM00267">
    <property type="entry name" value="GGDEF"/>
    <property type="match status" value="1"/>
</dbReference>
<dbReference type="InterPro" id="IPR048516">
    <property type="entry name" value="DGCcoil"/>
</dbReference>
<evidence type="ECO:0000256" key="1">
    <source>
        <dbReference type="ARBA" id="ARBA00012528"/>
    </source>
</evidence>
<evidence type="ECO:0000313" key="5">
    <source>
        <dbReference type="EMBL" id="MBM0107150.1"/>
    </source>
</evidence>
<sequence>MTTATDPDHWRKKYFDSLDKLESEKLQFRAIETALKRLVGRLCTAAIGLAPQLDQQIRNLQALIRREATAEELERLTPALTEAIGALDPPIGAAPGAAHEPIDTAHEATVEDSRLRPILITLLAELRRDGELAQQVDTLESKLAGPLSSAQLPDVLALLTELVGQRIQRIEGAKQEIESLLSHMVGKLDEIGKFVAEQHHSQSQSQANSDTLNTQLVGEIKAMGETVESSGDLQQIRQQVRRRLDTIDRHLQEFRQREATFVAANRARSEQMRSRIFELEAEAKRLHTQLQDERRLSTIDALTRIPNRLAYEKRIEEELHRWRRFKQPTCLAVWDVDHFKRINDTYGHRAGDRVLQVVAECFAGRIRNTDFVARYGGEEFVMILPGTQLADATQLSEKMRLAIAEIGFHFRGSPVSITVSSGVTALLPEDSAEVAFDRADQALYRAKQSGRNRCVTA</sequence>
<dbReference type="PANTHER" id="PTHR45138">
    <property type="entry name" value="REGULATORY COMPONENTS OF SENSORY TRANSDUCTION SYSTEM"/>
    <property type="match status" value="1"/>
</dbReference>
<dbReference type="Gene3D" id="3.30.70.270">
    <property type="match status" value="1"/>
</dbReference>
<dbReference type="InterPro" id="IPR029787">
    <property type="entry name" value="Nucleotide_cyclase"/>
</dbReference>
<dbReference type="EMBL" id="JAEVLS010000005">
    <property type="protein sequence ID" value="MBM0107150.1"/>
    <property type="molecule type" value="Genomic_DNA"/>
</dbReference>
<dbReference type="CDD" id="cd01949">
    <property type="entry name" value="GGDEF"/>
    <property type="match status" value="1"/>
</dbReference>
<proteinExistence type="predicted"/>
<accession>A0ABS1X1M9</accession>
<evidence type="ECO:0000256" key="3">
    <source>
        <dbReference type="SAM" id="Coils"/>
    </source>
</evidence>
<keyword evidence="3" id="KW-0175">Coiled coil</keyword>
<dbReference type="PANTHER" id="PTHR45138:SF9">
    <property type="entry name" value="DIGUANYLATE CYCLASE DGCM-RELATED"/>
    <property type="match status" value="1"/>
</dbReference>